<reference evidence="2" key="2">
    <citation type="submission" date="2020-09" db="EMBL/GenBank/DDBJ databases">
        <authorList>
            <person name="Sun Q."/>
            <person name="Ohkuma M."/>
        </authorList>
    </citation>
    <scope>NUCLEOTIDE SEQUENCE</scope>
    <source>
        <strain evidence="2">JCM 4059</strain>
    </source>
</reference>
<evidence type="ECO:0000313" key="3">
    <source>
        <dbReference type="Proteomes" id="UP000638313"/>
    </source>
</evidence>
<protein>
    <recommendedName>
        <fullName evidence="1">AB hydrolase-1 domain-containing protein</fullName>
    </recommendedName>
</protein>
<proteinExistence type="predicted"/>
<gene>
    <name evidence="2" type="ORF">GCM10010218_37400</name>
</gene>
<sequence>MASRPAVSRYGSGPLLVCHPGGPGLHPSYLEPLTAALPGRTVALLHPRGTGDAPRPAAPDGYALRDYTDDLVTWLEQHADGEPADLLGHSHGGLVALLAAARRPGLVRHLVLLATPAFGGERADRIAAAGHRARSAEGPVAEALALLDRTPAEPEDDAALGRLLARLAPLWLGPLTGRARAWRAGLATRPANADALRHFNTTEFPALDGTVREAVRHLTCPVLALTGELDGLAGPPHLSAWAALLPGSTTVLIPAAGHMCHVDAPHAVASAVTSFLGRTAMD</sequence>
<dbReference type="PANTHER" id="PTHR43194">
    <property type="entry name" value="HYDROLASE ALPHA/BETA FOLD FAMILY"/>
    <property type="match status" value="1"/>
</dbReference>
<dbReference type="GO" id="GO:0003824">
    <property type="term" value="F:catalytic activity"/>
    <property type="evidence" value="ECO:0007669"/>
    <property type="project" value="UniProtKB-ARBA"/>
</dbReference>
<dbReference type="InterPro" id="IPR029058">
    <property type="entry name" value="AB_hydrolase_fold"/>
</dbReference>
<dbReference type="InterPro" id="IPR000073">
    <property type="entry name" value="AB_hydrolase_1"/>
</dbReference>
<dbReference type="Pfam" id="PF00561">
    <property type="entry name" value="Abhydrolase_1"/>
    <property type="match status" value="1"/>
</dbReference>
<accession>A0A919EEB7</accession>
<evidence type="ECO:0000259" key="1">
    <source>
        <dbReference type="Pfam" id="PF00561"/>
    </source>
</evidence>
<feature type="domain" description="AB hydrolase-1" evidence="1">
    <location>
        <begin position="14"/>
        <end position="265"/>
    </location>
</feature>
<reference evidence="2" key="1">
    <citation type="journal article" date="2014" name="Int. J. Syst. Evol. Microbiol.">
        <title>Complete genome sequence of Corynebacterium casei LMG S-19264T (=DSM 44701T), isolated from a smear-ripened cheese.</title>
        <authorList>
            <consortium name="US DOE Joint Genome Institute (JGI-PGF)"/>
            <person name="Walter F."/>
            <person name="Albersmeier A."/>
            <person name="Kalinowski J."/>
            <person name="Ruckert C."/>
        </authorList>
    </citation>
    <scope>NUCLEOTIDE SEQUENCE</scope>
    <source>
        <strain evidence="2">JCM 4059</strain>
    </source>
</reference>
<organism evidence="2 3">
    <name type="scientific">Streptomyces mashuensis</name>
    <dbReference type="NCBI Taxonomy" id="33904"/>
    <lineage>
        <taxon>Bacteria</taxon>
        <taxon>Bacillati</taxon>
        <taxon>Actinomycetota</taxon>
        <taxon>Actinomycetes</taxon>
        <taxon>Kitasatosporales</taxon>
        <taxon>Streptomycetaceae</taxon>
        <taxon>Streptomyces</taxon>
    </lineage>
</organism>
<dbReference type="InterPro" id="IPR050228">
    <property type="entry name" value="Carboxylesterase_BioH"/>
</dbReference>
<evidence type="ECO:0000313" key="2">
    <source>
        <dbReference type="EMBL" id="GHF52455.1"/>
    </source>
</evidence>
<comment type="caution">
    <text evidence="2">The sequence shown here is derived from an EMBL/GenBank/DDBJ whole genome shotgun (WGS) entry which is preliminary data.</text>
</comment>
<dbReference type="Proteomes" id="UP000638313">
    <property type="component" value="Unassembled WGS sequence"/>
</dbReference>
<dbReference type="PANTHER" id="PTHR43194:SF2">
    <property type="entry name" value="PEROXISOMAL MEMBRANE PROTEIN LPX1"/>
    <property type="match status" value="1"/>
</dbReference>
<keyword evidence="3" id="KW-1185">Reference proteome</keyword>
<dbReference type="RefSeq" id="WP_190130774.1">
    <property type="nucleotide sequence ID" value="NZ_BNBD01000007.1"/>
</dbReference>
<name>A0A919EEB7_9ACTN</name>
<dbReference type="EMBL" id="BNBD01000007">
    <property type="protein sequence ID" value="GHF52455.1"/>
    <property type="molecule type" value="Genomic_DNA"/>
</dbReference>
<dbReference type="AlphaFoldDB" id="A0A919EEB7"/>
<dbReference type="Gene3D" id="3.40.50.1820">
    <property type="entry name" value="alpha/beta hydrolase"/>
    <property type="match status" value="1"/>
</dbReference>
<dbReference type="SUPFAM" id="SSF53474">
    <property type="entry name" value="alpha/beta-Hydrolases"/>
    <property type="match status" value="1"/>
</dbReference>